<dbReference type="EMBL" id="JAYMYS010000002">
    <property type="protein sequence ID" value="KAK7406428.1"/>
    <property type="molecule type" value="Genomic_DNA"/>
</dbReference>
<dbReference type="GO" id="GO:0005576">
    <property type="term" value="C:extracellular region"/>
    <property type="evidence" value="ECO:0007669"/>
    <property type="project" value="UniProtKB-SubCell"/>
</dbReference>
<dbReference type="PROSITE" id="PS51257">
    <property type="entry name" value="PROKAR_LIPOPROTEIN"/>
    <property type="match status" value="1"/>
</dbReference>
<dbReference type="Pfam" id="PF06404">
    <property type="entry name" value="PSK"/>
    <property type="match status" value="1"/>
</dbReference>
<keyword evidence="3 9" id="KW-0217">Developmental protein</keyword>
<comment type="PTM">
    <text evidence="9">Sulfation is important for activity and for the binding to a putative membrane receptor.</text>
</comment>
<feature type="signal peptide" evidence="9">
    <location>
        <begin position="1"/>
        <end position="23"/>
    </location>
</feature>
<keyword evidence="11" id="KW-1185">Reference proteome</keyword>
<dbReference type="InterPro" id="IPR009438">
    <property type="entry name" value="Phytosulfokine"/>
</dbReference>
<comment type="caution">
    <text evidence="10">The sequence shown here is derived from an EMBL/GenBank/DDBJ whole genome shotgun (WGS) entry which is preliminary data.</text>
</comment>
<evidence type="ECO:0000256" key="1">
    <source>
        <dbReference type="ARBA" id="ARBA00004613"/>
    </source>
</evidence>
<evidence type="ECO:0000256" key="9">
    <source>
        <dbReference type="RuleBase" id="RU368031"/>
    </source>
</evidence>
<comment type="subcellular location">
    <subcellularLocation>
        <location evidence="1 9">Secreted</location>
    </subcellularLocation>
</comment>
<evidence type="ECO:0000256" key="7">
    <source>
        <dbReference type="ARBA" id="ARBA00022782"/>
    </source>
</evidence>
<gene>
    <name evidence="10" type="ORF">VNO78_08052</name>
</gene>
<dbReference type="AlphaFoldDB" id="A0AAN9T4D0"/>
<organism evidence="10 11">
    <name type="scientific">Psophocarpus tetragonolobus</name>
    <name type="common">Winged bean</name>
    <name type="synonym">Dolichos tetragonolobus</name>
    <dbReference type="NCBI Taxonomy" id="3891"/>
    <lineage>
        <taxon>Eukaryota</taxon>
        <taxon>Viridiplantae</taxon>
        <taxon>Streptophyta</taxon>
        <taxon>Embryophyta</taxon>
        <taxon>Tracheophyta</taxon>
        <taxon>Spermatophyta</taxon>
        <taxon>Magnoliopsida</taxon>
        <taxon>eudicotyledons</taxon>
        <taxon>Gunneridae</taxon>
        <taxon>Pentapetalae</taxon>
        <taxon>rosids</taxon>
        <taxon>fabids</taxon>
        <taxon>Fabales</taxon>
        <taxon>Fabaceae</taxon>
        <taxon>Papilionoideae</taxon>
        <taxon>50 kb inversion clade</taxon>
        <taxon>NPAAA clade</taxon>
        <taxon>indigoferoid/millettioid clade</taxon>
        <taxon>Phaseoleae</taxon>
        <taxon>Psophocarpus</taxon>
    </lineage>
</organism>
<evidence type="ECO:0000256" key="4">
    <source>
        <dbReference type="ARBA" id="ARBA00022525"/>
    </source>
</evidence>
<dbReference type="PANTHER" id="PTHR33285">
    <property type="entry name" value="PHYTOSULFOKINES 3"/>
    <property type="match status" value="1"/>
</dbReference>
<comment type="similarity">
    <text evidence="2 9">Belongs to the phytosulfokine family.</text>
</comment>
<dbReference type="Proteomes" id="UP001386955">
    <property type="component" value="Unassembled WGS sequence"/>
</dbReference>
<reference evidence="10 11" key="1">
    <citation type="submission" date="2024-01" db="EMBL/GenBank/DDBJ databases">
        <title>The genomes of 5 underutilized Papilionoideae crops provide insights into root nodulation and disease resistanc.</title>
        <authorList>
            <person name="Jiang F."/>
        </authorList>
    </citation>
    <scope>NUCLEOTIDE SEQUENCE [LARGE SCALE GENOMIC DNA]</scope>
    <source>
        <strain evidence="10">DUOXIRENSHENG_FW03</strain>
        <tissue evidence="10">Leaves</tissue>
    </source>
</reference>
<evidence type="ECO:0000256" key="8">
    <source>
        <dbReference type="ARBA" id="ARBA00023030"/>
    </source>
</evidence>
<keyword evidence="4 9" id="KW-0964">Secreted</keyword>
<evidence type="ECO:0000256" key="2">
    <source>
        <dbReference type="ARBA" id="ARBA00010781"/>
    </source>
</evidence>
<dbReference type="GO" id="GO:0030154">
    <property type="term" value="P:cell differentiation"/>
    <property type="evidence" value="ECO:0007669"/>
    <property type="project" value="UniProtKB-UniRule"/>
</dbReference>
<keyword evidence="5 9" id="KW-0765">Sulfation</keyword>
<keyword evidence="8 9" id="KW-0339">Growth factor</keyword>
<keyword evidence="6 9" id="KW-0732">Signal</keyword>
<protein>
    <recommendedName>
        <fullName evidence="9">Phytosulfokine</fullName>
    </recommendedName>
    <component>
        <recommendedName>
            <fullName evidence="9">Phytosulfokine-alpha</fullName>
            <shortName evidence="9">PSK-alpha</shortName>
            <shortName evidence="9">Phytosulfokine-a</shortName>
        </recommendedName>
    </component>
    <component>
        <recommendedName>
            <fullName evidence="9">Phytosulfokine-beta</fullName>
            <shortName evidence="9">PSK-beta</shortName>
            <shortName evidence="9">Phytosulfokine-b</shortName>
        </recommendedName>
    </component>
</protein>
<comment type="function">
    <text evidence="9">Promotes plant cell differentiation, organogenesis and somatic embryogenesis as well as cell proliferation.</text>
</comment>
<evidence type="ECO:0000256" key="3">
    <source>
        <dbReference type="ARBA" id="ARBA00022473"/>
    </source>
</evidence>
<name>A0AAN9T4D0_PSOTE</name>
<dbReference type="PANTHER" id="PTHR33285:SF55">
    <property type="entry name" value="PHYTOSULFOKINES 3"/>
    <property type="match status" value="1"/>
</dbReference>
<proteinExistence type="inferred from homology"/>
<comment type="PTM">
    <text evidence="9">PSK-alpha is produced by endopeptidase digestion. PSK-beta is produced from PSK-alpha by exopeptidase digestion.</text>
</comment>
<keyword evidence="7 9" id="KW-0221">Differentiation</keyword>
<evidence type="ECO:0000256" key="5">
    <source>
        <dbReference type="ARBA" id="ARBA00022641"/>
    </source>
</evidence>
<accession>A0AAN9T4D0</accession>
<feature type="chain" id="PRO_5042661915" description="Phytosulfokine" evidence="9">
    <location>
        <begin position="24"/>
        <end position="73"/>
    </location>
</feature>
<dbReference type="GO" id="GO:0008083">
    <property type="term" value="F:growth factor activity"/>
    <property type="evidence" value="ECO:0007669"/>
    <property type="project" value="UniProtKB-UniRule"/>
</dbReference>
<dbReference type="GO" id="GO:0008283">
    <property type="term" value="P:cell population proliferation"/>
    <property type="evidence" value="ECO:0007669"/>
    <property type="project" value="UniProtKB-UniRule"/>
</dbReference>
<evidence type="ECO:0000313" key="10">
    <source>
        <dbReference type="EMBL" id="KAK7406428.1"/>
    </source>
</evidence>
<evidence type="ECO:0000313" key="11">
    <source>
        <dbReference type="Proteomes" id="UP001386955"/>
    </source>
</evidence>
<evidence type="ECO:0000256" key="6">
    <source>
        <dbReference type="ARBA" id="ARBA00022729"/>
    </source>
</evidence>
<sequence>MRKITALFFMALFLSCMITHSASRPKPVFNEILHHQDAEEVDESCKGLSEEQCLMRRTLTAHLDYIYTQDQNP</sequence>